<feature type="domain" description="Helix-turn-helix" evidence="1">
    <location>
        <begin position="9"/>
        <end position="56"/>
    </location>
</feature>
<reference evidence="2" key="1">
    <citation type="submission" date="2016-10" db="EMBL/GenBank/DDBJ databases">
        <authorList>
            <person name="de Groot N.N."/>
        </authorList>
    </citation>
    <scope>NUCLEOTIDE SEQUENCE</scope>
</reference>
<protein>
    <recommendedName>
        <fullName evidence="1">Helix-turn-helix domain-containing protein</fullName>
    </recommendedName>
</protein>
<dbReference type="InterPro" id="IPR041657">
    <property type="entry name" value="HTH_17"/>
</dbReference>
<name>A0A1W1E8J0_9ZZZZ</name>
<evidence type="ECO:0000259" key="1">
    <source>
        <dbReference type="Pfam" id="PF12728"/>
    </source>
</evidence>
<gene>
    <name evidence="2" type="ORF">MNB_SV-4-1287</name>
</gene>
<proteinExistence type="predicted"/>
<dbReference type="Pfam" id="PF12728">
    <property type="entry name" value="HTH_17"/>
    <property type="match status" value="1"/>
</dbReference>
<organism evidence="2">
    <name type="scientific">hydrothermal vent metagenome</name>
    <dbReference type="NCBI Taxonomy" id="652676"/>
    <lineage>
        <taxon>unclassified sequences</taxon>
        <taxon>metagenomes</taxon>
        <taxon>ecological metagenomes</taxon>
    </lineage>
</organism>
<evidence type="ECO:0000313" key="2">
    <source>
        <dbReference type="EMBL" id="SFV90171.1"/>
    </source>
</evidence>
<dbReference type="AlphaFoldDB" id="A0A1W1E8J0"/>
<accession>A0A1W1E8J0</accession>
<dbReference type="EMBL" id="FPIB01000010">
    <property type="protein sequence ID" value="SFV90171.1"/>
    <property type="molecule type" value="Genomic_DNA"/>
</dbReference>
<sequence>MENLENFRPAEAARYLRISVSQLWNLIKAGEIKTVKLSKQVTIIRRAEIEAFLDRASEVA</sequence>